<keyword evidence="2" id="KW-1185">Reference proteome</keyword>
<dbReference type="Proteomes" id="UP000447434">
    <property type="component" value="Chromosome 1"/>
</dbReference>
<comment type="caution">
    <text evidence="1">The sequence shown here is derived from an EMBL/GenBank/DDBJ whole genome shotgun (WGS) entry which is preliminary data.</text>
</comment>
<dbReference type="EMBL" id="WOCE01000001">
    <property type="protein sequence ID" value="KAE9620216.1"/>
    <property type="molecule type" value="Genomic_DNA"/>
</dbReference>
<evidence type="ECO:0000313" key="1">
    <source>
        <dbReference type="EMBL" id="KAE9620216.1"/>
    </source>
</evidence>
<evidence type="ECO:0000313" key="2">
    <source>
        <dbReference type="Proteomes" id="UP000447434"/>
    </source>
</evidence>
<organism evidence="1 2">
    <name type="scientific">Lupinus albus</name>
    <name type="common">White lupine</name>
    <name type="synonym">Lupinus termis</name>
    <dbReference type="NCBI Taxonomy" id="3870"/>
    <lineage>
        <taxon>Eukaryota</taxon>
        <taxon>Viridiplantae</taxon>
        <taxon>Streptophyta</taxon>
        <taxon>Embryophyta</taxon>
        <taxon>Tracheophyta</taxon>
        <taxon>Spermatophyta</taxon>
        <taxon>Magnoliopsida</taxon>
        <taxon>eudicotyledons</taxon>
        <taxon>Gunneridae</taxon>
        <taxon>Pentapetalae</taxon>
        <taxon>rosids</taxon>
        <taxon>fabids</taxon>
        <taxon>Fabales</taxon>
        <taxon>Fabaceae</taxon>
        <taxon>Papilionoideae</taxon>
        <taxon>50 kb inversion clade</taxon>
        <taxon>genistoids sensu lato</taxon>
        <taxon>core genistoids</taxon>
        <taxon>Genisteae</taxon>
        <taxon>Lupinus</taxon>
    </lineage>
</organism>
<dbReference type="AlphaFoldDB" id="A0A6A4R4G6"/>
<sequence length="62" mass="7383">MMRVLNPTMMRTVKLLQHLWINLWFLMVPQIFYNQFINSINIIASMVSIINQKCCSIKNPQN</sequence>
<name>A0A6A4R4G6_LUPAL</name>
<gene>
    <name evidence="1" type="ORF">Lalb_Chr01g0000801</name>
</gene>
<protein>
    <submittedName>
        <fullName evidence="1">Uncharacterized protein</fullName>
    </submittedName>
</protein>
<reference evidence="2" key="1">
    <citation type="journal article" date="2020" name="Nat. Commun.">
        <title>Genome sequence of the cluster root forming white lupin.</title>
        <authorList>
            <person name="Hufnagel B."/>
            <person name="Marques A."/>
            <person name="Soriano A."/>
            <person name="Marques L."/>
            <person name="Divol F."/>
            <person name="Doumas P."/>
            <person name="Sallet E."/>
            <person name="Mancinotti D."/>
            <person name="Carrere S."/>
            <person name="Marande W."/>
            <person name="Arribat S."/>
            <person name="Keller J."/>
            <person name="Huneau C."/>
            <person name="Blein T."/>
            <person name="Aime D."/>
            <person name="Laguerre M."/>
            <person name="Taylor J."/>
            <person name="Schubert V."/>
            <person name="Nelson M."/>
            <person name="Geu-Flores F."/>
            <person name="Crespi M."/>
            <person name="Gallardo-Guerrero K."/>
            <person name="Delaux P.-M."/>
            <person name="Salse J."/>
            <person name="Berges H."/>
            <person name="Guyot R."/>
            <person name="Gouzy J."/>
            <person name="Peret B."/>
        </authorList>
    </citation>
    <scope>NUCLEOTIDE SEQUENCE [LARGE SCALE GENOMIC DNA]</scope>
    <source>
        <strain evidence="2">cv. Amiga</strain>
    </source>
</reference>
<proteinExistence type="predicted"/>
<accession>A0A6A4R4G6</accession>